<dbReference type="PANTHER" id="PTHR20959:SF1">
    <property type="entry name" value="TRANSPORT AND GOLGI ORGANIZATION PROTEIN 6 HOMOLOG"/>
    <property type="match status" value="1"/>
</dbReference>
<name>A0AA88XK67_PINIB</name>
<comment type="similarity">
    <text evidence="1">Belongs to the Tango6 family.</text>
</comment>
<feature type="domain" description="RNA polymerase II assembly factor Rtp1 C-terminal" evidence="3">
    <location>
        <begin position="593"/>
        <end position="705"/>
    </location>
</feature>
<organism evidence="5 6">
    <name type="scientific">Pinctada imbricata</name>
    <name type="common">Atlantic pearl-oyster</name>
    <name type="synonym">Pinctada martensii</name>
    <dbReference type="NCBI Taxonomy" id="66713"/>
    <lineage>
        <taxon>Eukaryota</taxon>
        <taxon>Metazoa</taxon>
        <taxon>Spiralia</taxon>
        <taxon>Lophotrochozoa</taxon>
        <taxon>Mollusca</taxon>
        <taxon>Bivalvia</taxon>
        <taxon>Autobranchia</taxon>
        <taxon>Pteriomorphia</taxon>
        <taxon>Pterioida</taxon>
        <taxon>Pterioidea</taxon>
        <taxon>Pteriidae</taxon>
        <taxon>Pinctada</taxon>
    </lineage>
</organism>
<evidence type="ECO:0000259" key="4">
    <source>
        <dbReference type="Pfam" id="PF23565"/>
    </source>
</evidence>
<dbReference type="InterPro" id="IPR011989">
    <property type="entry name" value="ARM-like"/>
</dbReference>
<feature type="region of interest" description="Disordered" evidence="2">
    <location>
        <begin position="469"/>
        <end position="588"/>
    </location>
</feature>
<dbReference type="PANTHER" id="PTHR20959">
    <property type="entry name" value="TRANSPORT AND GOLGI ORGANIZATION PROTEIN 6 FAMILY MEMBER"/>
    <property type="match status" value="1"/>
</dbReference>
<evidence type="ECO:0000259" key="3">
    <source>
        <dbReference type="Pfam" id="PF10363"/>
    </source>
</evidence>
<dbReference type="Pfam" id="PF10363">
    <property type="entry name" value="RTP1_C1"/>
    <property type="match status" value="1"/>
</dbReference>
<feature type="domain" description="TANGO6 HEAT repeat" evidence="4">
    <location>
        <begin position="152"/>
        <end position="275"/>
    </location>
</feature>
<dbReference type="GO" id="GO:0009306">
    <property type="term" value="P:protein secretion"/>
    <property type="evidence" value="ECO:0007669"/>
    <property type="project" value="TreeGrafter"/>
</dbReference>
<dbReference type="InterPro" id="IPR039600">
    <property type="entry name" value="TANGO6/Rtp1"/>
</dbReference>
<comment type="caution">
    <text evidence="5">The sequence shown here is derived from an EMBL/GenBank/DDBJ whole genome shotgun (WGS) entry which is preliminary data.</text>
</comment>
<dbReference type="InterPro" id="IPR057407">
    <property type="entry name" value="HEAT_TANGO6"/>
</dbReference>
<evidence type="ECO:0008006" key="7">
    <source>
        <dbReference type="Google" id="ProtNLM"/>
    </source>
</evidence>
<dbReference type="Pfam" id="PF23565">
    <property type="entry name" value="ARM_TANGO6"/>
    <property type="match status" value="1"/>
</dbReference>
<sequence length="852" mass="96220">MEPHSECITALLPVFHPLFYLYCYIREGVSYLRYVFISGMEPHSECITALLPVFHPLFNLYCYIREGVSYLRYIFIPGMELHSECITALLPVFHPLFYLYCYVREGDSYLRYVFIPGMEPHSECITALLPVFHPLFYLYCYIREGVSYLRYIFIPDMEPHSECITALLPVFHPLFYLYCYIREGVSYLRKICAEILVTVLKQLDSTVSLGVLKFVTLDKETKEIQGKCHHLHPSMEFAAGEKGGVKVVTKDTDSNGLSNIETIVPGVVSLLKELQTDGVAGEFLLLMLKSLTDIITGEVQSPGVRISAEGLHGDIIRTERERTALVQDMQNKLIILQLLALMCEDIGPTCLKNTQQTLDFVKVTLERGIQVCENTEDEMTTFFESETLTMAMGLLTAVLSGALKITDKEMEMMNGMLPLLDDISRKHHDPSVKEMTSDLRIAIATRGTVWSENLKTAKENFGEKKVKKEVQKVDDVKSPSRNRPLIEVIGSKDNDEELKTDKTKVEAQDGKIKRSADADNSDILPEDKKKTLSVKENVSDVDSEAQLDGKSSSTDPKHKRSGNEDTCNDSGDVLDDCRKSDPRKDTQKKTELQCALDELIDPLLPVRGHALISLSRLVKRRDPETLTKKDMLLKIFLENVGHFDSYLYLASVNGLVAMADSYPDVVVPKLAEEFTIRSDRKNERSSETRMKIGECLVQTSKALGDVSPKYRDILLVAFLSGCRDEDDLIRASSLSNLGELCKVLRFSLGKFLHEVFECCSALLRTDKSAEVRKAACVMITLLLRGLGKDALKLLDTLLRDLYRLLKLILSSEVDPGVQTQANLAYNKLDEIMKDFLFPKQTLQKRIKVLDPE</sequence>
<reference evidence="5" key="1">
    <citation type="submission" date="2019-08" db="EMBL/GenBank/DDBJ databases">
        <title>The improved chromosome-level genome for the pearl oyster Pinctada fucata martensii using PacBio sequencing and Hi-C.</title>
        <authorList>
            <person name="Zheng Z."/>
        </authorList>
    </citation>
    <scope>NUCLEOTIDE SEQUENCE</scope>
    <source>
        <strain evidence="5">ZZ-2019</strain>
        <tissue evidence="5">Adductor muscle</tissue>
    </source>
</reference>
<evidence type="ECO:0000256" key="1">
    <source>
        <dbReference type="ARBA" id="ARBA00005724"/>
    </source>
</evidence>
<protein>
    <recommendedName>
        <fullName evidence="7">Transport and Golgi organization protein 6 homolog</fullName>
    </recommendedName>
</protein>
<gene>
    <name evidence="5" type="ORF">FSP39_024780</name>
</gene>
<evidence type="ECO:0000256" key="2">
    <source>
        <dbReference type="SAM" id="MobiDB-lite"/>
    </source>
</evidence>
<dbReference type="Proteomes" id="UP001186944">
    <property type="component" value="Unassembled WGS sequence"/>
</dbReference>
<dbReference type="SUPFAM" id="SSF48371">
    <property type="entry name" value="ARM repeat"/>
    <property type="match status" value="1"/>
</dbReference>
<evidence type="ECO:0000313" key="5">
    <source>
        <dbReference type="EMBL" id="KAK3086876.1"/>
    </source>
</evidence>
<proteinExistence type="inferred from homology"/>
<keyword evidence="6" id="KW-1185">Reference proteome</keyword>
<feature type="compositionally biased region" description="Basic and acidic residues" evidence="2">
    <location>
        <begin position="490"/>
        <end position="517"/>
    </location>
</feature>
<dbReference type="EMBL" id="VSWD01000012">
    <property type="protein sequence ID" value="KAK3086876.1"/>
    <property type="molecule type" value="Genomic_DNA"/>
</dbReference>
<dbReference type="InterPro" id="IPR019451">
    <property type="entry name" value="Rtp1_C1"/>
</dbReference>
<evidence type="ECO:0000313" key="6">
    <source>
        <dbReference type="Proteomes" id="UP001186944"/>
    </source>
</evidence>
<accession>A0AA88XK67</accession>
<dbReference type="Gene3D" id="1.25.10.10">
    <property type="entry name" value="Leucine-rich Repeat Variant"/>
    <property type="match status" value="1"/>
</dbReference>
<dbReference type="InterPro" id="IPR016024">
    <property type="entry name" value="ARM-type_fold"/>
</dbReference>
<dbReference type="AlphaFoldDB" id="A0AA88XK67"/>
<feature type="compositionally biased region" description="Basic and acidic residues" evidence="2">
    <location>
        <begin position="469"/>
        <end position="478"/>
    </location>
</feature>
<feature type="compositionally biased region" description="Basic and acidic residues" evidence="2">
    <location>
        <begin position="575"/>
        <end position="588"/>
    </location>
</feature>